<proteinExistence type="predicted"/>
<gene>
    <name evidence="7" type="ORF">HMPREF0762_01376</name>
</gene>
<dbReference type="InterPro" id="IPR003339">
    <property type="entry name" value="ABC/ECF_trnsptr_transmembrane"/>
</dbReference>
<dbReference type="AlphaFoldDB" id="D0WHQ8"/>
<dbReference type="GeneID" id="85007870"/>
<name>D0WHQ8_SLAES</name>
<dbReference type="STRING" id="649764.HMPREF0762_01376"/>
<comment type="caution">
    <text evidence="7">The sequence shown here is derived from an EMBL/GenBank/DDBJ whole genome shotgun (WGS) entry which is preliminary data.</text>
</comment>
<keyword evidence="3 6" id="KW-0812">Transmembrane</keyword>
<evidence type="ECO:0000256" key="6">
    <source>
        <dbReference type="SAM" id="Phobius"/>
    </source>
</evidence>
<evidence type="ECO:0000313" key="7">
    <source>
        <dbReference type="EMBL" id="EEZ61001.1"/>
    </source>
</evidence>
<evidence type="ECO:0000256" key="5">
    <source>
        <dbReference type="ARBA" id="ARBA00023136"/>
    </source>
</evidence>
<dbReference type="eggNOG" id="COG0619">
    <property type="taxonomic scope" value="Bacteria"/>
</dbReference>
<dbReference type="Pfam" id="PF02361">
    <property type="entry name" value="CbiQ"/>
    <property type="match status" value="1"/>
</dbReference>
<dbReference type="OrthoDB" id="3251998at2"/>
<dbReference type="RefSeq" id="WP_006362628.1">
    <property type="nucleotide sequence ID" value="NZ_GG700630.1"/>
</dbReference>
<protein>
    <submittedName>
        <fullName evidence="7">Cobalt transport protein</fullName>
    </submittedName>
</protein>
<organism evidence="7 8">
    <name type="scientific">Slackia exigua (strain ATCC 700122 / DSM 15923 / CIP 105133 / JCM 11022 / KCTC 5966 / S-7)</name>
    <dbReference type="NCBI Taxonomy" id="649764"/>
    <lineage>
        <taxon>Bacteria</taxon>
        <taxon>Bacillati</taxon>
        <taxon>Actinomycetota</taxon>
        <taxon>Coriobacteriia</taxon>
        <taxon>Eggerthellales</taxon>
        <taxon>Eggerthellaceae</taxon>
        <taxon>Slackia</taxon>
    </lineage>
</organism>
<evidence type="ECO:0000256" key="1">
    <source>
        <dbReference type="ARBA" id="ARBA00004141"/>
    </source>
</evidence>
<evidence type="ECO:0000256" key="4">
    <source>
        <dbReference type="ARBA" id="ARBA00022989"/>
    </source>
</evidence>
<keyword evidence="4 6" id="KW-1133">Transmembrane helix</keyword>
<dbReference type="InterPro" id="IPR051611">
    <property type="entry name" value="ECF_transporter_component"/>
</dbReference>
<dbReference type="PANTHER" id="PTHR34857:SF2">
    <property type="entry name" value="SLL0384 PROTEIN"/>
    <property type="match status" value="1"/>
</dbReference>
<keyword evidence="2" id="KW-1003">Cell membrane</keyword>
<dbReference type="EMBL" id="ACUX02000008">
    <property type="protein sequence ID" value="EEZ61001.1"/>
    <property type="molecule type" value="Genomic_DNA"/>
</dbReference>
<dbReference type="Proteomes" id="UP000006001">
    <property type="component" value="Unassembled WGS sequence"/>
</dbReference>
<keyword evidence="8" id="KW-1185">Reference proteome</keyword>
<feature type="transmembrane region" description="Helical" evidence="6">
    <location>
        <begin position="84"/>
        <end position="107"/>
    </location>
</feature>
<evidence type="ECO:0000313" key="8">
    <source>
        <dbReference type="Proteomes" id="UP000006001"/>
    </source>
</evidence>
<dbReference type="PANTHER" id="PTHR34857">
    <property type="entry name" value="SLL0384 PROTEIN"/>
    <property type="match status" value="1"/>
</dbReference>
<reference evidence="7" key="1">
    <citation type="submission" date="2009-10" db="EMBL/GenBank/DDBJ databases">
        <authorList>
            <person name="Weinstock G."/>
            <person name="Sodergren E."/>
            <person name="Clifton S."/>
            <person name="Fulton L."/>
            <person name="Fulton B."/>
            <person name="Courtney L."/>
            <person name="Fronick C."/>
            <person name="Harrison M."/>
            <person name="Strong C."/>
            <person name="Farmer C."/>
            <person name="Delahaunty K."/>
            <person name="Markovic C."/>
            <person name="Hall O."/>
            <person name="Minx P."/>
            <person name="Tomlinson C."/>
            <person name="Mitreva M."/>
            <person name="Nelson J."/>
            <person name="Hou S."/>
            <person name="Wollam A."/>
            <person name="Pepin K.H."/>
            <person name="Johnson M."/>
            <person name="Bhonagiri V."/>
            <person name="Nash W.E."/>
            <person name="Warren W."/>
            <person name="Chinwalla A."/>
            <person name="Mardis E.R."/>
            <person name="Wilson R.K."/>
        </authorList>
    </citation>
    <scope>NUCLEOTIDE SEQUENCE [LARGE SCALE GENOMIC DNA]</scope>
    <source>
        <strain evidence="7">ATCC 700122</strain>
    </source>
</reference>
<dbReference type="HOGENOM" id="CLU_076847_3_0_11"/>
<feature type="transmembrane region" description="Helical" evidence="6">
    <location>
        <begin position="57"/>
        <end position="78"/>
    </location>
</feature>
<feature type="transmembrane region" description="Helical" evidence="6">
    <location>
        <begin position="20"/>
        <end position="45"/>
    </location>
</feature>
<evidence type="ECO:0000256" key="3">
    <source>
        <dbReference type="ARBA" id="ARBA00022692"/>
    </source>
</evidence>
<comment type="subcellular location">
    <subcellularLocation>
        <location evidence="1">Membrane</location>
        <topology evidence="1">Multi-pass membrane protein</topology>
    </subcellularLocation>
</comment>
<keyword evidence="5 6" id="KW-0472">Membrane</keyword>
<sequence length="245" mass="26033">MVLTNDNGLCDRLDARIKLAVLLALIVTGAFVKDFAWGSAIFAFTCMLTFAIGRKKMALSFAASYALIMLVFWTTLFLPRSVSGAIGSAVLLARTCMPVFLFAAAFVSSTKIGDLTAALYSLRLPRALVVPLAVCVRFFPTLGQEAGAVLTSMHLRGLGLSPRNVVVHPVLTFESLLVPLMLRCAKIADELAASAVARGIDRPGLRTSYSPIRITAADVAVMASTIAWCAGVIAAKTYFEGGLVV</sequence>
<evidence type="ECO:0000256" key="2">
    <source>
        <dbReference type="ARBA" id="ARBA00022475"/>
    </source>
</evidence>
<dbReference type="CDD" id="cd16914">
    <property type="entry name" value="EcfT"/>
    <property type="match status" value="1"/>
</dbReference>
<dbReference type="GO" id="GO:0005886">
    <property type="term" value="C:plasma membrane"/>
    <property type="evidence" value="ECO:0007669"/>
    <property type="project" value="UniProtKB-ARBA"/>
</dbReference>
<accession>D0WHQ8</accession>